<dbReference type="SUPFAM" id="SSF55486">
    <property type="entry name" value="Metalloproteases ('zincins'), catalytic domain"/>
    <property type="match status" value="1"/>
</dbReference>
<comment type="caution">
    <text evidence="3">The sequence shown here is derived from an EMBL/GenBank/DDBJ whole genome shotgun (WGS) entry which is preliminary data.</text>
</comment>
<reference evidence="3" key="1">
    <citation type="submission" date="2023-06" db="EMBL/GenBank/DDBJ databases">
        <title>Genome-scale phylogeny and comparative genomics of the fungal order Sordariales.</title>
        <authorList>
            <consortium name="Lawrence Berkeley National Laboratory"/>
            <person name="Hensen N."/>
            <person name="Bonometti L."/>
            <person name="Westerberg I."/>
            <person name="Brannstrom I.O."/>
            <person name="Guillou S."/>
            <person name="Cros-Aarteil S."/>
            <person name="Calhoun S."/>
            <person name="Haridas S."/>
            <person name="Kuo A."/>
            <person name="Mondo S."/>
            <person name="Pangilinan J."/>
            <person name="Riley R."/>
            <person name="Labutti K."/>
            <person name="Andreopoulos B."/>
            <person name="Lipzen A."/>
            <person name="Chen C."/>
            <person name="Yanf M."/>
            <person name="Daum C."/>
            <person name="Ng V."/>
            <person name="Clum A."/>
            <person name="Steindorff A."/>
            <person name="Ohm R."/>
            <person name="Martin F."/>
            <person name="Silar P."/>
            <person name="Natvig D."/>
            <person name="Lalanne C."/>
            <person name="Gautier V."/>
            <person name="Ament-Velasquez S.L."/>
            <person name="Kruys A."/>
            <person name="Hutchinson M.I."/>
            <person name="Powell A.J."/>
            <person name="Barry K."/>
            <person name="Miller A.N."/>
            <person name="Grigoriev I.V."/>
            <person name="Debuchy R."/>
            <person name="Gladieux P."/>
            <person name="Thoren M.H."/>
            <person name="Johannesson H."/>
        </authorList>
    </citation>
    <scope>NUCLEOTIDE SEQUENCE</scope>
    <source>
        <strain evidence="3">SMH4607-1</strain>
    </source>
</reference>
<feature type="region of interest" description="Disordered" evidence="1">
    <location>
        <begin position="290"/>
        <end position="313"/>
    </location>
</feature>
<evidence type="ECO:0000256" key="2">
    <source>
        <dbReference type="SAM" id="SignalP"/>
    </source>
</evidence>
<feature type="signal peptide" evidence="2">
    <location>
        <begin position="1"/>
        <end position="20"/>
    </location>
</feature>
<keyword evidence="2" id="KW-0732">Signal</keyword>
<dbReference type="Proteomes" id="UP001172102">
    <property type="component" value="Unassembled WGS sequence"/>
</dbReference>
<proteinExistence type="predicted"/>
<feature type="chain" id="PRO_5041386761" description="Conidiation-specific protein 13" evidence="2">
    <location>
        <begin position="21"/>
        <end position="313"/>
    </location>
</feature>
<evidence type="ECO:0008006" key="5">
    <source>
        <dbReference type="Google" id="ProtNLM"/>
    </source>
</evidence>
<keyword evidence="4" id="KW-1185">Reference proteome</keyword>
<accession>A0AA40B9Q0</accession>
<protein>
    <recommendedName>
        <fullName evidence="5">Conidiation-specific protein 13</fullName>
    </recommendedName>
</protein>
<dbReference type="EMBL" id="JAUKUA010000001">
    <property type="protein sequence ID" value="KAK0730227.1"/>
    <property type="molecule type" value="Genomic_DNA"/>
</dbReference>
<gene>
    <name evidence="3" type="ORF">B0H67DRAFT_652072</name>
</gene>
<name>A0AA40B9Q0_9PEZI</name>
<dbReference type="AlphaFoldDB" id="A0AA40B9Q0"/>
<sequence>MFRIVSSVLAVASLAGTALSQLENKPFLYDWGQIEQYGPLLRGIWQQDWNIVNFTTWDDVPDKRDQIPVACTGAFDDWLAPFKSADFTVYEVLYNDCDQPFHLCYHKDVSQNTIGPIGMIYNWGLVPIGMRQYVGNAVVIPIPNDPNLPGRTAHQAGPSVVFQEDFFVRWSVIAHELSHSVDMYKSSTPGLRFSESAEWRTAVGDDSHLSSVYGRSNYVEEFAEIGIMAAYDIGSEGRLPDVEPDWTKVEHQLDFVTKVFGTDLMLGRTGCPAKVGSTYSVPKSDEVGARVQLPEGTELFTPTEPYPDSTKAK</sequence>
<organism evidence="3 4">
    <name type="scientific">Lasiosphaeris hirsuta</name>
    <dbReference type="NCBI Taxonomy" id="260670"/>
    <lineage>
        <taxon>Eukaryota</taxon>
        <taxon>Fungi</taxon>
        <taxon>Dikarya</taxon>
        <taxon>Ascomycota</taxon>
        <taxon>Pezizomycotina</taxon>
        <taxon>Sordariomycetes</taxon>
        <taxon>Sordariomycetidae</taxon>
        <taxon>Sordariales</taxon>
        <taxon>Lasiosphaeriaceae</taxon>
        <taxon>Lasiosphaeris</taxon>
    </lineage>
</organism>
<evidence type="ECO:0000256" key="1">
    <source>
        <dbReference type="SAM" id="MobiDB-lite"/>
    </source>
</evidence>
<evidence type="ECO:0000313" key="3">
    <source>
        <dbReference type="EMBL" id="KAK0730227.1"/>
    </source>
</evidence>
<evidence type="ECO:0000313" key="4">
    <source>
        <dbReference type="Proteomes" id="UP001172102"/>
    </source>
</evidence>